<protein>
    <recommendedName>
        <fullName evidence="2">DUF7492 domain-containing protein</fullName>
    </recommendedName>
</protein>
<evidence type="ECO:0000313" key="4">
    <source>
        <dbReference type="Proteomes" id="UP000774617"/>
    </source>
</evidence>
<dbReference type="EMBL" id="JAGTJR010000001">
    <property type="protein sequence ID" value="KAH7065107.1"/>
    <property type="molecule type" value="Genomic_DNA"/>
</dbReference>
<dbReference type="Proteomes" id="UP000774617">
    <property type="component" value="Unassembled WGS sequence"/>
</dbReference>
<keyword evidence="1" id="KW-0732">Signal</keyword>
<feature type="signal peptide" evidence="1">
    <location>
        <begin position="1"/>
        <end position="17"/>
    </location>
</feature>
<sequence>MLTTELLLFSLFSAVSAHSWVEQVSKLNAAGNITRIRGFPRGNVPRVLNGTPNIDFENSKMTYMLPPDGRAEATIYPVDHICKSTQQDANQTVGSPMLKAESGSRILLMYQENGHVTLPEASPGKLTSGTVWTYGTAVPFLGDTLLSIHGMWNETGTAGNQRGRLLGKAPFDDGKCYQINRSAESQRRQKLPQRQHLEKEGENLWCSTSIELPMDLIPGTIYTIYWVWDWPSEEPGGKVIKPQIYTTCIDIQIV</sequence>
<feature type="domain" description="DUF7492" evidence="2">
    <location>
        <begin position="15"/>
        <end position="254"/>
    </location>
</feature>
<comment type="caution">
    <text evidence="3">The sequence shown here is derived from an EMBL/GenBank/DDBJ whole genome shotgun (WGS) entry which is preliminary data.</text>
</comment>
<accession>A0ABQ8GV21</accession>
<proteinExistence type="predicted"/>
<feature type="chain" id="PRO_5046459872" description="DUF7492 domain-containing protein" evidence="1">
    <location>
        <begin position="18"/>
        <end position="254"/>
    </location>
</feature>
<dbReference type="InterPro" id="IPR055915">
    <property type="entry name" value="DUF7492"/>
</dbReference>
<evidence type="ECO:0000256" key="1">
    <source>
        <dbReference type="SAM" id="SignalP"/>
    </source>
</evidence>
<keyword evidence="4" id="KW-1185">Reference proteome</keyword>
<reference evidence="3 4" key="1">
    <citation type="journal article" date="2021" name="Nat. Commun.">
        <title>Genetic determinants of endophytism in the Arabidopsis root mycobiome.</title>
        <authorList>
            <person name="Mesny F."/>
            <person name="Miyauchi S."/>
            <person name="Thiergart T."/>
            <person name="Pickel B."/>
            <person name="Atanasova L."/>
            <person name="Karlsson M."/>
            <person name="Huettel B."/>
            <person name="Barry K.W."/>
            <person name="Haridas S."/>
            <person name="Chen C."/>
            <person name="Bauer D."/>
            <person name="Andreopoulos W."/>
            <person name="Pangilinan J."/>
            <person name="LaButti K."/>
            <person name="Riley R."/>
            <person name="Lipzen A."/>
            <person name="Clum A."/>
            <person name="Drula E."/>
            <person name="Henrissat B."/>
            <person name="Kohler A."/>
            <person name="Grigoriev I.V."/>
            <person name="Martin F.M."/>
            <person name="Hacquard S."/>
        </authorList>
    </citation>
    <scope>NUCLEOTIDE SEQUENCE [LARGE SCALE GENOMIC DNA]</scope>
    <source>
        <strain evidence="3 4">MPI-SDFR-AT-0080</strain>
    </source>
</reference>
<name>A0ABQ8GV21_9PEZI</name>
<dbReference type="Pfam" id="PF24320">
    <property type="entry name" value="DUF7492"/>
    <property type="match status" value="1"/>
</dbReference>
<evidence type="ECO:0000259" key="2">
    <source>
        <dbReference type="Pfam" id="PF24320"/>
    </source>
</evidence>
<evidence type="ECO:0000313" key="3">
    <source>
        <dbReference type="EMBL" id="KAH7065107.1"/>
    </source>
</evidence>
<gene>
    <name evidence="3" type="ORF">B0J12DRAFT_749208</name>
</gene>
<organism evidence="3 4">
    <name type="scientific">Macrophomina phaseolina</name>
    <dbReference type="NCBI Taxonomy" id="35725"/>
    <lineage>
        <taxon>Eukaryota</taxon>
        <taxon>Fungi</taxon>
        <taxon>Dikarya</taxon>
        <taxon>Ascomycota</taxon>
        <taxon>Pezizomycotina</taxon>
        <taxon>Dothideomycetes</taxon>
        <taxon>Dothideomycetes incertae sedis</taxon>
        <taxon>Botryosphaeriales</taxon>
        <taxon>Botryosphaeriaceae</taxon>
        <taxon>Macrophomina</taxon>
    </lineage>
</organism>